<sequence>MNRKVMLILLFLVLNTACNEGDIDIQDVEQYIEGNNISSPVVKKLNDEMYYIFSDKRIDVYKGGSKANTSTGSLGPDGIMTGGYEKGSFGMIINNKEVLEKARYYTLTYNNEVRIYELDFEKDNTYLIVQDERIFNPINPDSILRFLDKDYNLLLNTNYKE</sequence>
<evidence type="ECO:0008006" key="3">
    <source>
        <dbReference type="Google" id="ProtNLM"/>
    </source>
</evidence>
<protein>
    <recommendedName>
        <fullName evidence="3">DUF4825 domain-containing protein</fullName>
    </recommendedName>
</protein>
<comment type="caution">
    <text evidence="1">The sequence shown here is derived from an EMBL/GenBank/DDBJ whole genome shotgun (WGS) entry which is preliminary data.</text>
</comment>
<dbReference type="RefSeq" id="WP_305992402.1">
    <property type="nucleotide sequence ID" value="NZ_JAVAMP010000006.1"/>
</dbReference>
<keyword evidence="2" id="KW-1185">Reference proteome</keyword>
<evidence type="ECO:0000313" key="1">
    <source>
        <dbReference type="EMBL" id="MDP5275090.1"/>
    </source>
</evidence>
<organism evidence="1 2">
    <name type="scientific">Chengkuizengella axinellae</name>
    <dbReference type="NCBI Taxonomy" id="3064388"/>
    <lineage>
        <taxon>Bacteria</taxon>
        <taxon>Bacillati</taxon>
        <taxon>Bacillota</taxon>
        <taxon>Bacilli</taxon>
        <taxon>Bacillales</taxon>
        <taxon>Paenibacillaceae</taxon>
        <taxon>Chengkuizengella</taxon>
    </lineage>
</organism>
<reference evidence="1 2" key="1">
    <citation type="submission" date="2023-08" db="EMBL/GenBank/DDBJ databases">
        <authorList>
            <person name="Park J.-S."/>
        </authorList>
    </citation>
    <scope>NUCLEOTIDE SEQUENCE [LARGE SCALE GENOMIC DNA]</scope>
    <source>
        <strain evidence="1 2">2205SS18-9</strain>
    </source>
</reference>
<accession>A0ABT9J0J6</accession>
<name>A0ABT9J0J6_9BACL</name>
<dbReference type="Proteomes" id="UP001231941">
    <property type="component" value="Unassembled WGS sequence"/>
</dbReference>
<dbReference type="EMBL" id="JAVAMP010000006">
    <property type="protein sequence ID" value="MDP5275090.1"/>
    <property type="molecule type" value="Genomic_DNA"/>
</dbReference>
<gene>
    <name evidence="1" type="ORF">Q5Y73_13310</name>
</gene>
<proteinExistence type="predicted"/>
<evidence type="ECO:0000313" key="2">
    <source>
        <dbReference type="Proteomes" id="UP001231941"/>
    </source>
</evidence>